<keyword evidence="4" id="KW-1185">Reference proteome</keyword>
<evidence type="ECO:0000313" key="3">
    <source>
        <dbReference type="EMBL" id="GAP39198.1"/>
    </source>
</evidence>
<dbReference type="PANTHER" id="PTHR12526">
    <property type="entry name" value="GLYCOSYLTRANSFERASE"/>
    <property type="match status" value="1"/>
</dbReference>
<reference evidence="3" key="1">
    <citation type="journal article" date="2015" name="Genome Announc.">
        <title>Draft Genome Sequence of Anaerolineae Strain TC1, a Novel Isolate from a Methanogenic Wastewater Treatment System.</title>
        <authorList>
            <person name="Matsuura N."/>
            <person name="Tourlousse D.M."/>
            <person name="Sun L."/>
            <person name="Toyonaga M."/>
            <person name="Kuroda K."/>
            <person name="Ohashi A."/>
            <person name="Cruz R."/>
            <person name="Yamaguchi T."/>
            <person name="Sekiguchi Y."/>
        </authorList>
    </citation>
    <scope>NUCLEOTIDE SEQUENCE [LARGE SCALE GENOMIC DNA]</scope>
    <source>
        <strain evidence="3">TC1</strain>
    </source>
</reference>
<dbReference type="AlphaFoldDB" id="A0A0K8P974"/>
<name>A0A0K8P974_9CHLR</name>
<dbReference type="Pfam" id="PF13439">
    <property type="entry name" value="Glyco_transf_4"/>
    <property type="match status" value="1"/>
</dbReference>
<feature type="domain" description="Glycosyltransferase subfamily 4-like N-terminal" evidence="2">
    <location>
        <begin position="17"/>
        <end position="181"/>
    </location>
</feature>
<protein>
    <submittedName>
        <fullName evidence="3">Glycosyltransferase</fullName>
    </submittedName>
</protein>
<dbReference type="SUPFAM" id="SSF53756">
    <property type="entry name" value="UDP-Glycosyltransferase/glycogen phosphorylase"/>
    <property type="match status" value="1"/>
</dbReference>
<dbReference type="InterPro" id="IPR001296">
    <property type="entry name" value="Glyco_trans_1"/>
</dbReference>
<dbReference type="PANTHER" id="PTHR12526:SF630">
    <property type="entry name" value="GLYCOSYLTRANSFERASE"/>
    <property type="match status" value="1"/>
</dbReference>
<dbReference type="InterPro" id="IPR028098">
    <property type="entry name" value="Glyco_trans_4-like_N"/>
</dbReference>
<dbReference type="Gene3D" id="3.40.50.2000">
    <property type="entry name" value="Glycogen Phosphorylase B"/>
    <property type="match status" value="2"/>
</dbReference>
<dbReference type="STRING" id="1678840.ATC1_11119"/>
<sequence length="385" mass="42805">MQNEHRIIFFGSQITTGGAQRVLLDQASWFHAKGWRVLVIFYYDKDGKRSEWQAQYPFPIEVLSTYTRGGGAFKNLSGLLSGLLRLDKAIREFKPQAIECFTHDANLIGIPIAWLCGVPIRVGTHHGQFVNFSKLRSRLHTAIINSSMTTHFVCVSSRARKQALQEGIRDEKIRTIFNGVRPVVMDVSLRAETRADLGLQAEDKMVINVGRLVPEKAQRLLIDAAAIVRKYRSDVRFFIAGEGPLRDSLTRLIQKHGLEDVFCLLGNRSDIAALLNAADLFVLYSETEGMPVSLMEAMSVGLPVIASDLEGVAEIVNRPDVGTLIPFGDSSLLANQIIERLAQTQQSEKQGRNGQKRILEDFSLDRSCTQYQEMITASGVQASGS</sequence>
<accession>A0A0K8P974</accession>
<dbReference type="EMBL" id="DF968179">
    <property type="protein sequence ID" value="GAP39198.1"/>
    <property type="molecule type" value="Genomic_DNA"/>
</dbReference>
<dbReference type="RefSeq" id="WP_062277056.1">
    <property type="nucleotide sequence ID" value="NZ_DF968179.1"/>
</dbReference>
<organism evidence="3">
    <name type="scientific">Flexilinea flocculi</name>
    <dbReference type="NCBI Taxonomy" id="1678840"/>
    <lineage>
        <taxon>Bacteria</taxon>
        <taxon>Bacillati</taxon>
        <taxon>Chloroflexota</taxon>
        <taxon>Anaerolineae</taxon>
        <taxon>Anaerolineales</taxon>
        <taxon>Anaerolineaceae</taxon>
        <taxon>Flexilinea</taxon>
    </lineage>
</organism>
<dbReference type="Proteomes" id="UP000053370">
    <property type="component" value="Unassembled WGS sequence"/>
</dbReference>
<feature type="domain" description="Glycosyl transferase family 1" evidence="1">
    <location>
        <begin position="191"/>
        <end position="357"/>
    </location>
</feature>
<dbReference type="OrthoDB" id="9806653at2"/>
<evidence type="ECO:0000259" key="2">
    <source>
        <dbReference type="Pfam" id="PF13439"/>
    </source>
</evidence>
<dbReference type="Pfam" id="PF00534">
    <property type="entry name" value="Glycos_transf_1"/>
    <property type="match status" value="1"/>
</dbReference>
<proteinExistence type="predicted"/>
<evidence type="ECO:0000313" key="4">
    <source>
        <dbReference type="Proteomes" id="UP000053370"/>
    </source>
</evidence>
<gene>
    <name evidence="3" type="ORF">ATC1_11119</name>
</gene>
<keyword evidence="3" id="KW-0808">Transferase</keyword>
<dbReference type="GO" id="GO:0016757">
    <property type="term" value="F:glycosyltransferase activity"/>
    <property type="evidence" value="ECO:0007669"/>
    <property type="project" value="InterPro"/>
</dbReference>
<evidence type="ECO:0000259" key="1">
    <source>
        <dbReference type="Pfam" id="PF00534"/>
    </source>
</evidence>